<evidence type="ECO:0000313" key="2">
    <source>
        <dbReference type="EMBL" id="KFX67405.1"/>
    </source>
</evidence>
<feature type="domain" description="CHAD" evidence="1">
    <location>
        <begin position="1"/>
        <end position="257"/>
    </location>
</feature>
<dbReference type="RefSeq" id="WP_025167871.1">
    <property type="nucleotide sequence ID" value="NZ_AWSQ01000012.1"/>
</dbReference>
<dbReference type="Gene3D" id="1.40.20.10">
    <property type="entry name" value="CHAD domain"/>
    <property type="match status" value="1"/>
</dbReference>
<dbReference type="eggNOG" id="COG5607">
    <property type="taxonomic scope" value="Bacteria"/>
</dbReference>
<dbReference type="PANTHER" id="PTHR39339">
    <property type="entry name" value="SLR1444 PROTEIN"/>
    <property type="match status" value="1"/>
</dbReference>
<protein>
    <submittedName>
        <fullName evidence="2">Metal-chelation protein CHAD</fullName>
    </submittedName>
</protein>
<gene>
    <name evidence="2" type="ORF">TMS3_0124875</name>
</gene>
<dbReference type="InterPro" id="IPR038186">
    <property type="entry name" value="CHAD_dom_sf"/>
</dbReference>
<keyword evidence="3" id="KW-1185">Reference proteome</keyword>
<dbReference type="SMART" id="SM00880">
    <property type="entry name" value="CHAD"/>
    <property type="match status" value="1"/>
</dbReference>
<accession>A0A0A1YDH9</accession>
<dbReference type="STRING" id="1395571.TMS3_0124875"/>
<proteinExistence type="predicted"/>
<dbReference type="Pfam" id="PF05235">
    <property type="entry name" value="CHAD"/>
    <property type="match status" value="1"/>
</dbReference>
<sequence length="257" mass="28944">MSFVDSIVVQALSLETALFHAYARMEANTDEEALHDLRINLRRLRSLLRPLRAFDGVALLDAAAAEVGSLTTPARDLEVLAAELVRQGLRQQANARQAIARSSYAAIVESSTLNQFFARLDAWPSDFREAERLGQLRRIKQRIAKRLLKQVVQLNAALADPHHDRHELRLLTKSARYATDAYPQLSPISVETATSLKRVQSALGDWHDHFQWCLKSQQENDLMPLQQHWQVAAEAALRNAEVELLQLSELLGNDVQA</sequence>
<dbReference type="PANTHER" id="PTHR39339:SF1">
    <property type="entry name" value="CHAD DOMAIN-CONTAINING PROTEIN"/>
    <property type="match status" value="1"/>
</dbReference>
<dbReference type="OrthoDB" id="8587394at2"/>
<reference evidence="2 3" key="1">
    <citation type="journal article" date="2014" name="Genome Announc.">
        <title>Draft Genome Sequence of Petroleum Oil-Degrading Marine Bacterium Pseudomonas taeanensis Strain MS-3, Isolated from a Crude Oil-Contaminated Seashore.</title>
        <authorList>
            <person name="Lee S.Y."/>
            <person name="Kim S.H."/>
            <person name="Lee D.G."/>
            <person name="Shin S."/>
            <person name="Yun S.H."/>
            <person name="Choi C.W."/>
            <person name="Chung Y.H."/>
            <person name="Choi J.S."/>
            <person name="Kahng H.Y."/>
            <person name="Kim S.I."/>
        </authorList>
    </citation>
    <scope>NUCLEOTIDE SEQUENCE [LARGE SCALE GENOMIC DNA]</scope>
    <source>
        <strain evidence="2 3">MS-3</strain>
    </source>
</reference>
<name>A0A0A1YDH9_9PSED</name>
<dbReference type="Proteomes" id="UP000030063">
    <property type="component" value="Unassembled WGS sequence"/>
</dbReference>
<dbReference type="PROSITE" id="PS51708">
    <property type="entry name" value="CHAD"/>
    <property type="match status" value="1"/>
</dbReference>
<dbReference type="EMBL" id="AWSQ01000012">
    <property type="protein sequence ID" value="KFX67405.1"/>
    <property type="molecule type" value="Genomic_DNA"/>
</dbReference>
<evidence type="ECO:0000259" key="1">
    <source>
        <dbReference type="PROSITE" id="PS51708"/>
    </source>
</evidence>
<dbReference type="InterPro" id="IPR007899">
    <property type="entry name" value="CHAD_dom"/>
</dbReference>
<organism evidence="2 3">
    <name type="scientific">Pseudomonas taeanensis MS-3</name>
    <dbReference type="NCBI Taxonomy" id="1395571"/>
    <lineage>
        <taxon>Bacteria</taxon>
        <taxon>Pseudomonadati</taxon>
        <taxon>Pseudomonadota</taxon>
        <taxon>Gammaproteobacteria</taxon>
        <taxon>Pseudomonadales</taxon>
        <taxon>Pseudomonadaceae</taxon>
        <taxon>Pseudomonas</taxon>
    </lineage>
</organism>
<comment type="caution">
    <text evidence="2">The sequence shown here is derived from an EMBL/GenBank/DDBJ whole genome shotgun (WGS) entry which is preliminary data.</text>
</comment>
<dbReference type="AlphaFoldDB" id="A0A0A1YDH9"/>
<evidence type="ECO:0000313" key="3">
    <source>
        <dbReference type="Proteomes" id="UP000030063"/>
    </source>
</evidence>